<accession>A0A644TJI1</accession>
<dbReference type="GO" id="GO:0003978">
    <property type="term" value="F:UDP-glucose 4-epimerase activity"/>
    <property type="evidence" value="ECO:0007669"/>
    <property type="project" value="UniProtKB-EC"/>
</dbReference>
<dbReference type="Gene3D" id="3.40.50.720">
    <property type="entry name" value="NAD(P)-binding Rossmann-like Domain"/>
    <property type="match status" value="1"/>
</dbReference>
<keyword evidence="3" id="KW-0413">Isomerase</keyword>
<reference evidence="3" key="1">
    <citation type="submission" date="2019-08" db="EMBL/GenBank/DDBJ databases">
        <authorList>
            <person name="Kucharzyk K."/>
            <person name="Murdoch R.W."/>
            <person name="Higgins S."/>
            <person name="Loffler F."/>
        </authorList>
    </citation>
    <scope>NUCLEOTIDE SEQUENCE</scope>
</reference>
<dbReference type="InterPro" id="IPR001509">
    <property type="entry name" value="Epimerase_deHydtase"/>
</dbReference>
<dbReference type="PANTHER" id="PTHR43000">
    <property type="entry name" value="DTDP-D-GLUCOSE 4,6-DEHYDRATASE-RELATED"/>
    <property type="match status" value="1"/>
</dbReference>
<sequence length="308" mass="33894">MKILVTGGAGFIGSHVLERLARDKGNTITVLDSLDSGRAENIPSGVVFIHEDIRSSKIINIFQENAFDAVIHLAAQTMVPYSIKHPNEDADVNLIGLINVLEAARLTGVKSVVFSSSAAVYGNSINLPLKENETLVPTSFYGITKMTTEHYLRVYHELYGINTTVLRFANVYGERQGIGGEGGVVCIFSKKISENKSIDVFGDGEQTRDFVYVKDIAKVICGAIEHKGFGIYNVSTNTEVSVNELIGAFEKVSGKQIKVNYLQARTGDIYRSVLSNKALKTEFKIDAFTSLEEGLNNTYKYFVTSERK</sequence>
<dbReference type="SUPFAM" id="SSF51735">
    <property type="entry name" value="NAD(P)-binding Rossmann-fold domains"/>
    <property type="match status" value="1"/>
</dbReference>
<evidence type="ECO:0000313" key="3">
    <source>
        <dbReference type="EMBL" id="MPL67054.1"/>
    </source>
</evidence>
<evidence type="ECO:0000259" key="2">
    <source>
        <dbReference type="Pfam" id="PF01370"/>
    </source>
</evidence>
<proteinExistence type="inferred from homology"/>
<dbReference type="AlphaFoldDB" id="A0A644TJI1"/>
<dbReference type="Pfam" id="PF01370">
    <property type="entry name" value="Epimerase"/>
    <property type="match status" value="1"/>
</dbReference>
<dbReference type="EC" id="5.1.3.2" evidence="3"/>
<dbReference type="EMBL" id="VSSQ01000035">
    <property type="protein sequence ID" value="MPL67054.1"/>
    <property type="molecule type" value="Genomic_DNA"/>
</dbReference>
<protein>
    <submittedName>
        <fullName evidence="3">UDP-glucose 4-epimerase</fullName>
        <ecNumber evidence="3">5.1.3.2</ecNumber>
    </submittedName>
</protein>
<evidence type="ECO:0000256" key="1">
    <source>
        <dbReference type="ARBA" id="ARBA00007637"/>
    </source>
</evidence>
<dbReference type="Gene3D" id="3.90.25.10">
    <property type="entry name" value="UDP-galactose 4-epimerase, domain 1"/>
    <property type="match status" value="1"/>
</dbReference>
<comment type="similarity">
    <text evidence="1">Belongs to the NAD(P)-dependent epimerase/dehydratase family.</text>
</comment>
<name>A0A644TJI1_9ZZZZ</name>
<gene>
    <name evidence="3" type="ORF">SDC9_12744</name>
</gene>
<dbReference type="InterPro" id="IPR036291">
    <property type="entry name" value="NAD(P)-bd_dom_sf"/>
</dbReference>
<organism evidence="3">
    <name type="scientific">bioreactor metagenome</name>
    <dbReference type="NCBI Taxonomy" id="1076179"/>
    <lineage>
        <taxon>unclassified sequences</taxon>
        <taxon>metagenomes</taxon>
        <taxon>ecological metagenomes</taxon>
    </lineage>
</organism>
<comment type="caution">
    <text evidence="3">The sequence shown here is derived from an EMBL/GenBank/DDBJ whole genome shotgun (WGS) entry which is preliminary data.</text>
</comment>
<feature type="domain" description="NAD-dependent epimerase/dehydratase" evidence="2">
    <location>
        <begin position="3"/>
        <end position="234"/>
    </location>
</feature>